<feature type="compositionally biased region" description="Pro residues" evidence="1">
    <location>
        <begin position="17"/>
        <end position="26"/>
    </location>
</feature>
<name>A0A6J4UGH6_9BACT</name>
<reference evidence="2" key="1">
    <citation type="submission" date="2020-02" db="EMBL/GenBank/DDBJ databases">
        <authorList>
            <person name="Meier V. D."/>
        </authorList>
    </citation>
    <scope>NUCLEOTIDE SEQUENCE</scope>
    <source>
        <strain evidence="2">AVDCRST_MAG87</strain>
    </source>
</reference>
<sequence>MQAASTGGRRGMLASPAPTPAAPAPATPARNRRASENDRTNGTGMLIARPGRGYPNNTTITLEKR</sequence>
<evidence type="ECO:0000256" key="1">
    <source>
        <dbReference type="SAM" id="MobiDB-lite"/>
    </source>
</evidence>
<proteinExistence type="predicted"/>
<organism evidence="2">
    <name type="scientific">uncultured Thermomicrobiales bacterium</name>
    <dbReference type="NCBI Taxonomy" id="1645740"/>
    <lineage>
        <taxon>Bacteria</taxon>
        <taxon>Pseudomonadati</taxon>
        <taxon>Thermomicrobiota</taxon>
        <taxon>Thermomicrobia</taxon>
        <taxon>Thermomicrobiales</taxon>
        <taxon>environmental samples</taxon>
    </lineage>
</organism>
<dbReference type="EMBL" id="CADCWJ010000194">
    <property type="protein sequence ID" value="CAA9550154.1"/>
    <property type="molecule type" value="Genomic_DNA"/>
</dbReference>
<feature type="region of interest" description="Disordered" evidence="1">
    <location>
        <begin position="1"/>
        <end position="65"/>
    </location>
</feature>
<evidence type="ECO:0000313" key="2">
    <source>
        <dbReference type="EMBL" id="CAA9550154.1"/>
    </source>
</evidence>
<gene>
    <name evidence="2" type="ORF">AVDCRST_MAG87-799</name>
</gene>
<accession>A0A6J4UGH6</accession>
<protein>
    <submittedName>
        <fullName evidence="2">Uncharacterized protein</fullName>
    </submittedName>
</protein>
<feature type="compositionally biased region" description="Polar residues" evidence="1">
    <location>
        <begin position="55"/>
        <end position="65"/>
    </location>
</feature>
<dbReference type="AlphaFoldDB" id="A0A6J4UGH6"/>